<accession>A0A3S0SLZ4</accession>
<sequence>MNKFLKHIIKKIKFSLSLFIPGTFNPLRSKYENETEFDYAYILTNSIHQENVINETEVTLINEENNCQYNKQIIRKINRFSKPNQNVLLVCLGFVVWFFKFKKSTLPPQVW</sequence>
<evidence type="ECO:0000256" key="1">
    <source>
        <dbReference type="SAM" id="Phobius"/>
    </source>
</evidence>
<feature type="transmembrane region" description="Helical" evidence="1">
    <location>
        <begin position="85"/>
        <end position="101"/>
    </location>
</feature>
<reference evidence="2 3" key="1">
    <citation type="journal article" date="2019" name="Genome Biol. Evol.">
        <title>Toxin and genome evolution in a Drosophila defensive symbiosis.</title>
        <authorList>
            <person name="Ballinger M.J."/>
            <person name="Gawryluk R.M."/>
            <person name="Perlman S.J."/>
        </authorList>
    </citation>
    <scope>NUCLEOTIDE SEQUENCE [LARGE SCALE GENOMIC DNA]</scope>
    <source>
        <strain evidence="3">sNeo</strain>
    </source>
</reference>
<dbReference type="RefSeq" id="WP_127092696.1">
    <property type="nucleotide sequence ID" value="NZ_CP093047.1"/>
</dbReference>
<gene>
    <name evidence="2" type="ORF">D6D54_03020</name>
</gene>
<proteinExistence type="predicted"/>
<name>A0A3S0SLZ4_9MOLU</name>
<evidence type="ECO:0000313" key="2">
    <source>
        <dbReference type="EMBL" id="RUP77544.1"/>
    </source>
</evidence>
<keyword evidence="1" id="KW-1133">Transmembrane helix</keyword>
<dbReference type="Proteomes" id="UP000274545">
    <property type="component" value="Unassembled WGS sequence"/>
</dbReference>
<comment type="caution">
    <text evidence="2">The sequence shown here is derived from an EMBL/GenBank/DDBJ whole genome shotgun (WGS) entry which is preliminary data.</text>
</comment>
<protein>
    <submittedName>
        <fullName evidence="2">Uncharacterized protein</fullName>
    </submittedName>
</protein>
<evidence type="ECO:0000313" key="3">
    <source>
        <dbReference type="Proteomes" id="UP000274545"/>
    </source>
</evidence>
<organism evidence="2 3">
    <name type="scientific">Spiroplasma poulsonii</name>
    <dbReference type="NCBI Taxonomy" id="2138"/>
    <lineage>
        <taxon>Bacteria</taxon>
        <taxon>Bacillati</taxon>
        <taxon>Mycoplasmatota</taxon>
        <taxon>Mollicutes</taxon>
        <taxon>Entomoplasmatales</taxon>
        <taxon>Spiroplasmataceae</taxon>
        <taxon>Spiroplasma</taxon>
    </lineage>
</organism>
<keyword evidence="1" id="KW-0812">Transmembrane</keyword>
<dbReference type="AlphaFoldDB" id="A0A3S0SLZ4"/>
<keyword evidence="1" id="KW-0472">Membrane</keyword>
<dbReference type="EMBL" id="RAHC01000002">
    <property type="protein sequence ID" value="RUP77544.1"/>
    <property type="molecule type" value="Genomic_DNA"/>
</dbReference>